<evidence type="ECO:0000313" key="2">
    <source>
        <dbReference type="EMBL" id="GJD50776.1"/>
    </source>
</evidence>
<sequence>MRSGISFTLCAPDRLRLEALVADRNTPQKHVWRARIVLLSADGLGTHAIMREAGVSKTVVWRWQDRFAQEGVDGLLRDKTRPARIPPLGPEVAARVVALTQEDPPGETTHWTAVAMSKVASISVSSVQRIWRGHGLQPQRVRQFKLSTDPAFAARLRDVVGLYVDPPAHAVVLSVDEKSQIQALARTQDRLPMKPGQPTTRTHDYKRHGTTTLFAALDILEGKVIGRCMQRHRHQEFIRFLNTVEAAVPAGKSVHAILDNYAVHKHPKVRAWLDRHPRWTFHFTPTSASWLNAVEGFFAKLAKRRLRRGVFGSLVEVQAAIKRFIAESNGDPKPFVWTADPDRIIQAAKRGHQGLDSNH</sequence>
<proteinExistence type="predicted"/>
<dbReference type="PANTHER" id="PTHR30347:SF1">
    <property type="entry name" value="MECHANOSENSITIVE CHANNEL MSCK"/>
    <property type="match status" value="1"/>
</dbReference>
<name>A0ABQ4QZF8_9HYPH</name>
<dbReference type="InterPro" id="IPR036397">
    <property type="entry name" value="RNaseH_sf"/>
</dbReference>
<comment type="caution">
    <text evidence="2">The sequence shown here is derived from an EMBL/GenBank/DDBJ whole genome shotgun (WGS) entry which is preliminary data.</text>
</comment>
<protein>
    <submittedName>
        <fullName evidence="2">IS630 family transposase IS870</fullName>
    </submittedName>
</protein>
<dbReference type="SUPFAM" id="SSF46689">
    <property type="entry name" value="Homeodomain-like"/>
    <property type="match status" value="1"/>
</dbReference>
<reference evidence="2" key="2">
    <citation type="submission" date="2021-08" db="EMBL/GenBank/DDBJ databases">
        <authorList>
            <person name="Tani A."/>
            <person name="Ola A."/>
            <person name="Ogura Y."/>
            <person name="Katsura K."/>
            <person name="Hayashi T."/>
        </authorList>
    </citation>
    <scope>NUCLEOTIDE SEQUENCE</scope>
    <source>
        <strain evidence="2">KCTC 52305</strain>
    </source>
</reference>
<dbReference type="NCBIfam" id="NF033545">
    <property type="entry name" value="transpos_IS630"/>
    <property type="match status" value="1"/>
</dbReference>
<dbReference type="RefSeq" id="WP_238313562.1">
    <property type="nucleotide sequence ID" value="NZ_BPQH01000010.1"/>
</dbReference>
<evidence type="ECO:0000259" key="1">
    <source>
        <dbReference type="Pfam" id="PF13358"/>
    </source>
</evidence>
<dbReference type="PANTHER" id="PTHR30347">
    <property type="entry name" value="POTASSIUM CHANNEL RELATED"/>
    <property type="match status" value="1"/>
</dbReference>
<keyword evidence="3" id="KW-1185">Reference proteome</keyword>
<dbReference type="InterPro" id="IPR052702">
    <property type="entry name" value="MscS-like_channel"/>
</dbReference>
<gene>
    <name evidence="2" type="ORF">OPKNFCMD_3522</name>
</gene>
<dbReference type="Pfam" id="PF13565">
    <property type="entry name" value="HTH_32"/>
    <property type="match status" value="1"/>
</dbReference>
<dbReference type="EMBL" id="BPQH01000010">
    <property type="protein sequence ID" value="GJD50776.1"/>
    <property type="molecule type" value="Genomic_DNA"/>
</dbReference>
<dbReference type="Proteomes" id="UP001055167">
    <property type="component" value="Unassembled WGS sequence"/>
</dbReference>
<feature type="domain" description="Tc1-like transposase DDE" evidence="1">
    <location>
        <begin position="172"/>
        <end position="311"/>
    </location>
</feature>
<dbReference type="InterPro" id="IPR047655">
    <property type="entry name" value="Transpos_IS630-like"/>
</dbReference>
<accession>A0ABQ4QZF8</accession>
<dbReference type="InterPro" id="IPR009057">
    <property type="entry name" value="Homeodomain-like_sf"/>
</dbReference>
<dbReference type="Pfam" id="PF13358">
    <property type="entry name" value="DDE_3"/>
    <property type="match status" value="1"/>
</dbReference>
<dbReference type="InterPro" id="IPR038717">
    <property type="entry name" value="Tc1-like_DDE_dom"/>
</dbReference>
<dbReference type="Gene3D" id="3.30.420.10">
    <property type="entry name" value="Ribonuclease H-like superfamily/Ribonuclease H"/>
    <property type="match status" value="1"/>
</dbReference>
<evidence type="ECO:0000313" key="3">
    <source>
        <dbReference type="Proteomes" id="UP001055167"/>
    </source>
</evidence>
<organism evidence="2 3">
    <name type="scientific">Methylobacterium crusticola</name>
    <dbReference type="NCBI Taxonomy" id="1697972"/>
    <lineage>
        <taxon>Bacteria</taxon>
        <taxon>Pseudomonadati</taxon>
        <taxon>Pseudomonadota</taxon>
        <taxon>Alphaproteobacteria</taxon>
        <taxon>Hyphomicrobiales</taxon>
        <taxon>Methylobacteriaceae</taxon>
        <taxon>Methylobacterium</taxon>
    </lineage>
</organism>
<reference evidence="2" key="1">
    <citation type="journal article" date="2021" name="Front. Microbiol.">
        <title>Comprehensive Comparative Genomics and Phenotyping of Methylobacterium Species.</title>
        <authorList>
            <person name="Alessa O."/>
            <person name="Ogura Y."/>
            <person name="Fujitani Y."/>
            <person name="Takami H."/>
            <person name="Hayashi T."/>
            <person name="Sahin N."/>
            <person name="Tani A."/>
        </authorList>
    </citation>
    <scope>NUCLEOTIDE SEQUENCE</scope>
    <source>
        <strain evidence="2">KCTC 52305</strain>
    </source>
</reference>